<reference evidence="2 3" key="1">
    <citation type="journal article" date="2010" name="Nature">
        <title>Genome sequencing and analysis of the model grass Brachypodium distachyon.</title>
        <authorList>
            <consortium name="International Brachypodium Initiative"/>
        </authorList>
    </citation>
    <scope>NUCLEOTIDE SEQUENCE [LARGE SCALE GENOMIC DNA]</scope>
    <source>
        <strain evidence="2 3">Bd21</strain>
    </source>
</reference>
<proteinExistence type="predicted"/>
<dbReference type="AlphaFoldDB" id="A0A2K2D769"/>
<dbReference type="InParanoid" id="A0A2K2D769"/>
<dbReference type="Proteomes" id="UP000008810">
    <property type="component" value="Chromosome 2"/>
</dbReference>
<reference evidence="2" key="2">
    <citation type="submission" date="2017-06" db="EMBL/GenBank/DDBJ databases">
        <title>WGS assembly of Brachypodium distachyon.</title>
        <authorList>
            <consortium name="The International Brachypodium Initiative"/>
            <person name="Lucas S."/>
            <person name="Harmon-Smith M."/>
            <person name="Lail K."/>
            <person name="Tice H."/>
            <person name="Grimwood J."/>
            <person name="Bruce D."/>
            <person name="Barry K."/>
            <person name="Shu S."/>
            <person name="Lindquist E."/>
            <person name="Wang M."/>
            <person name="Pitluck S."/>
            <person name="Vogel J.P."/>
            <person name="Garvin D.F."/>
            <person name="Mockler T.C."/>
            <person name="Schmutz J."/>
            <person name="Rokhsar D."/>
            <person name="Bevan M.W."/>
        </authorList>
    </citation>
    <scope>NUCLEOTIDE SEQUENCE</scope>
    <source>
        <strain evidence="2">Bd21</strain>
    </source>
</reference>
<evidence type="ECO:0000313" key="4">
    <source>
        <dbReference type="Proteomes" id="UP000008810"/>
    </source>
</evidence>
<protein>
    <submittedName>
        <fullName evidence="2 3">Uncharacterized protein</fullName>
    </submittedName>
</protein>
<keyword evidence="4" id="KW-1185">Reference proteome</keyword>
<evidence type="ECO:0000313" key="3">
    <source>
        <dbReference type="EnsemblPlants" id="PNT70120"/>
    </source>
</evidence>
<feature type="region of interest" description="Disordered" evidence="1">
    <location>
        <begin position="59"/>
        <end position="79"/>
    </location>
</feature>
<evidence type="ECO:0000256" key="1">
    <source>
        <dbReference type="SAM" id="MobiDB-lite"/>
    </source>
</evidence>
<dbReference type="Gramene" id="PNT70120">
    <property type="protein sequence ID" value="PNT70120"/>
    <property type="gene ID" value="BRADI_2g06135v3"/>
</dbReference>
<feature type="compositionally biased region" description="Low complexity" evidence="1">
    <location>
        <begin position="100"/>
        <end position="117"/>
    </location>
</feature>
<reference evidence="3" key="3">
    <citation type="submission" date="2018-08" db="UniProtKB">
        <authorList>
            <consortium name="EnsemblPlants"/>
        </authorList>
    </citation>
    <scope>IDENTIFICATION</scope>
    <source>
        <strain evidence="3">cv. Bd21</strain>
    </source>
</reference>
<sequence>FHPLPCHVSGFPVSVSRPPPRTSPPAAAPPPPRRPTYRPRPFRILASSVRCRASLLAAARRRSAMQPTAARPRSAVPLASPYFLASRSPSRRLAGLQTLAAPSDAPRPSRPASHRPAQQNEESEEAEGRR</sequence>
<dbReference type="EnsemblPlants" id="PNT70120">
    <property type="protein sequence ID" value="PNT70120"/>
    <property type="gene ID" value="BRADI_2g06135v3"/>
</dbReference>
<accession>A0A2K2D769</accession>
<feature type="region of interest" description="Disordered" evidence="1">
    <location>
        <begin position="1"/>
        <end position="41"/>
    </location>
</feature>
<name>A0A2K2D769_BRADI</name>
<evidence type="ECO:0000313" key="2">
    <source>
        <dbReference type="EMBL" id="PNT70120.1"/>
    </source>
</evidence>
<feature type="region of interest" description="Disordered" evidence="1">
    <location>
        <begin position="93"/>
        <end position="130"/>
    </location>
</feature>
<organism evidence="2">
    <name type="scientific">Brachypodium distachyon</name>
    <name type="common">Purple false brome</name>
    <name type="synonym">Trachynia distachya</name>
    <dbReference type="NCBI Taxonomy" id="15368"/>
    <lineage>
        <taxon>Eukaryota</taxon>
        <taxon>Viridiplantae</taxon>
        <taxon>Streptophyta</taxon>
        <taxon>Embryophyta</taxon>
        <taxon>Tracheophyta</taxon>
        <taxon>Spermatophyta</taxon>
        <taxon>Magnoliopsida</taxon>
        <taxon>Liliopsida</taxon>
        <taxon>Poales</taxon>
        <taxon>Poaceae</taxon>
        <taxon>BOP clade</taxon>
        <taxon>Pooideae</taxon>
        <taxon>Stipodae</taxon>
        <taxon>Brachypodieae</taxon>
        <taxon>Brachypodium</taxon>
    </lineage>
</organism>
<feature type="non-terminal residue" evidence="2">
    <location>
        <position position="1"/>
    </location>
</feature>
<feature type="compositionally biased region" description="Acidic residues" evidence="1">
    <location>
        <begin position="121"/>
        <end position="130"/>
    </location>
</feature>
<dbReference type="EMBL" id="CM000881">
    <property type="protein sequence ID" value="PNT70120.1"/>
    <property type="molecule type" value="Genomic_DNA"/>
</dbReference>
<feature type="compositionally biased region" description="Pro residues" evidence="1">
    <location>
        <begin position="17"/>
        <end position="34"/>
    </location>
</feature>
<gene>
    <name evidence="2" type="ORF">BRADI_2g06135v3</name>
</gene>